<protein>
    <submittedName>
        <fullName evidence="2">Uncharacterized protein</fullName>
    </submittedName>
</protein>
<evidence type="ECO:0000313" key="3">
    <source>
        <dbReference type="Proteomes" id="UP001595748"/>
    </source>
</evidence>
<accession>A0ABV8ABM7</accession>
<keyword evidence="1" id="KW-0732">Signal</keyword>
<gene>
    <name evidence="2" type="ORF">ACFOPQ_12465</name>
</gene>
<organism evidence="2 3">
    <name type="scientific">Deinococcus antarcticus</name>
    <dbReference type="NCBI Taxonomy" id="1298767"/>
    <lineage>
        <taxon>Bacteria</taxon>
        <taxon>Thermotogati</taxon>
        <taxon>Deinococcota</taxon>
        <taxon>Deinococci</taxon>
        <taxon>Deinococcales</taxon>
        <taxon>Deinococcaceae</taxon>
        <taxon>Deinococcus</taxon>
    </lineage>
</organism>
<evidence type="ECO:0000256" key="1">
    <source>
        <dbReference type="SAM" id="SignalP"/>
    </source>
</evidence>
<dbReference type="RefSeq" id="WP_380078603.1">
    <property type="nucleotide sequence ID" value="NZ_JBHRZF010000148.1"/>
</dbReference>
<evidence type="ECO:0000313" key="2">
    <source>
        <dbReference type="EMBL" id="MFC3861572.1"/>
    </source>
</evidence>
<keyword evidence="3" id="KW-1185">Reference proteome</keyword>
<comment type="caution">
    <text evidence="2">The sequence shown here is derived from an EMBL/GenBank/DDBJ whole genome shotgun (WGS) entry which is preliminary data.</text>
</comment>
<sequence>MTTIRGSAALLALLGIPGVQAANVPLSTPAPGSVTRQAILNAVRLPVMQTLDQKLISFVVTDLKVGGGWAFVRARPLNAANELVRDPASGAPEVWSVLQLQRGGWKVLRWAMPTDVISQAWEKDFPAAPRNVWPHRRW</sequence>
<reference evidence="3" key="1">
    <citation type="journal article" date="2019" name="Int. J. Syst. Evol. Microbiol.">
        <title>The Global Catalogue of Microorganisms (GCM) 10K type strain sequencing project: providing services to taxonomists for standard genome sequencing and annotation.</title>
        <authorList>
            <consortium name="The Broad Institute Genomics Platform"/>
            <consortium name="The Broad Institute Genome Sequencing Center for Infectious Disease"/>
            <person name="Wu L."/>
            <person name="Ma J."/>
        </authorList>
    </citation>
    <scope>NUCLEOTIDE SEQUENCE [LARGE SCALE GENOMIC DNA]</scope>
    <source>
        <strain evidence="3">CCTCC AB 2013263</strain>
    </source>
</reference>
<proteinExistence type="predicted"/>
<feature type="signal peptide" evidence="1">
    <location>
        <begin position="1"/>
        <end position="21"/>
    </location>
</feature>
<feature type="chain" id="PRO_5047539073" evidence="1">
    <location>
        <begin position="22"/>
        <end position="138"/>
    </location>
</feature>
<dbReference type="Proteomes" id="UP001595748">
    <property type="component" value="Unassembled WGS sequence"/>
</dbReference>
<name>A0ABV8ABM7_9DEIO</name>
<dbReference type="EMBL" id="JBHRZF010000148">
    <property type="protein sequence ID" value="MFC3861572.1"/>
    <property type="molecule type" value="Genomic_DNA"/>
</dbReference>